<comment type="similarity">
    <text evidence="3 9">Belongs to the FliF family.</text>
</comment>
<evidence type="ECO:0000256" key="3">
    <source>
        <dbReference type="ARBA" id="ARBA00007971"/>
    </source>
</evidence>
<comment type="caution">
    <text evidence="14">The sequence shown here is derived from an EMBL/GenBank/DDBJ whole genome shotgun (WGS) entry which is preliminary data.</text>
</comment>
<protein>
    <recommendedName>
        <fullName evidence="9">Flagellar M-ring protein</fullName>
    </recommendedName>
</protein>
<evidence type="ECO:0000256" key="10">
    <source>
        <dbReference type="SAM" id="MobiDB-lite"/>
    </source>
</evidence>
<evidence type="ECO:0000256" key="1">
    <source>
        <dbReference type="ARBA" id="ARBA00004117"/>
    </source>
</evidence>
<keyword evidence="7 11" id="KW-0472">Membrane</keyword>
<dbReference type="InterPro" id="IPR000067">
    <property type="entry name" value="FlgMring_FliF"/>
</dbReference>
<dbReference type="OrthoDB" id="9807026at2"/>
<name>A0A4S3MSR8_9RHOB</name>
<organism evidence="14 15">
    <name type="scientific">Aliigemmobacter aestuarii</name>
    <dbReference type="NCBI Taxonomy" id="1445661"/>
    <lineage>
        <taxon>Bacteria</taxon>
        <taxon>Pseudomonadati</taxon>
        <taxon>Pseudomonadota</taxon>
        <taxon>Alphaproteobacteria</taxon>
        <taxon>Rhodobacterales</taxon>
        <taxon>Paracoccaceae</taxon>
        <taxon>Aliigemmobacter</taxon>
    </lineage>
</organism>
<feature type="domain" description="Flagellar M-ring C-terminal" evidence="13">
    <location>
        <begin position="251"/>
        <end position="411"/>
    </location>
</feature>
<dbReference type="GO" id="GO:0071973">
    <property type="term" value="P:bacterial-type flagellum-dependent cell motility"/>
    <property type="evidence" value="ECO:0007669"/>
    <property type="project" value="InterPro"/>
</dbReference>
<sequence>MSARGGRSRSDGDSGVSNLLSLWSGMDISKRIIVAVATMGVFAALIFIGGAGSRTERALLFAGLDGRNAGAVIEALDAANTAYEVRGNAIYVDPAQRDQLRLTLAGQGLPETGGAGYELLDGLSGFGTTSQMFDAAYWRAKEGEIARTILANPMVRAARVHIARAPSQPFQPETGTTASVTLTTATGQVPPDTARAIRHLVAAAVAGLSPADVAVIDSVGGLITDPEGAGPGPTGGSDREAELRDRATRLLEARVGPGRAIVQVSAELVTERESISERLFDPKGRVAVSTETEERASSESGAEGSVTVASNLPDGDGAEGEGNQSSQTETRERTNFEVSETMREVLRVPGSIRRLSVAVLVDGVAVTAADGSTTIEPRPEEELAILRELVASAVGLDESRGDTLAIRSLAFGSAPVEGTEATAEGWSIMDRIDVMQLVSVALLALVAIVLGLFVLRPALTGARARIADDAAALLPTGAVAAIGGPDAEGGALVGRAVDRVADGEILPSLDDGTDTEADDPMDRLRRLIADRQAESVQILRGWLETADEAQR</sequence>
<dbReference type="NCBIfam" id="TIGR00206">
    <property type="entry name" value="fliF"/>
    <property type="match status" value="1"/>
</dbReference>
<feature type="domain" description="Flagellar M-ring N-terminal" evidence="12">
    <location>
        <begin position="53"/>
        <end position="224"/>
    </location>
</feature>
<feature type="compositionally biased region" description="Low complexity" evidence="10">
    <location>
        <begin position="298"/>
        <end position="308"/>
    </location>
</feature>
<dbReference type="PRINTS" id="PR01009">
    <property type="entry name" value="FLGMRINGFLIF"/>
</dbReference>
<gene>
    <name evidence="14" type="primary">fliF</name>
    <name evidence="14" type="ORF">E7811_08055</name>
</gene>
<keyword evidence="5 11" id="KW-0812">Transmembrane</keyword>
<dbReference type="InterPro" id="IPR006182">
    <property type="entry name" value="FliF_N_dom"/>
</dbReference>
<evidence type="ECO:0000256" key="4">
    <source>
        <dbReference type="ARBA" id="ARBA00022475"/>
    </source>
</evidence>
<dbReference type="GO" id="GO:0005886">
    <property type="term" value="C:plasma membrane"/>
    <property type="evidence" value="ECO:0007669"/>
    <property type="project" value="UniProtKB-SubCell"/>
</dbReference>
<dbReference type="PANTHER" id="PTHR30046:SF0">
    <property type="entry name" value="FLAGELLAR M-RING PROTEIN"/>
    <property type="match status" value="1"/>
</dbReference>
<proteinExistence type="inferred from homology"/>
<dbReference type="GO" id="GO:0003774">
    <property type="term" value="F:cytoskeletal motor activity"/>
    <property type="evidence" value="ECO:0007669"/>
    <property type="project" value="InterPro"/>
</dbReference>
<reference evidence="14 15" key="1">
    <citation type="submission" date="2019-04" db="EMBL/GenBank/DDBJ databases">
        <title>Draft genome sequence of Gemmobacter aestuarii sp. nov.</title>
        <authorList>
            <person name="Hameed A."/>
            <person name="Lin S.-Y."/>
            <person name="Shahina M."/>
            <person name="Lai W.-A."/>
            <person name="Young C.-C."/>
        </authorList>
    </citation>
    <scope>NUCLEOTIDE SEQUENCE [LARGE SCALE GENOMIC DNA]</scope>
    <source>
        <strain evidence="14 15">CC-PW-75</strain>
    </source>
</reference>
<comment type="function">
    <text evidence="9">The M ring may be actively involved in energy transduction.</text>
</comment>
<evidence type="ECO:0000259" key="12">
    <source>
        <dbReference type="Pfam" id="PF01514"/>
    </source>
</evidence>
<dbReference type="PIRSF" id="PIRSF004862">
    <property type="entry name" value="FliF"/>
    <property type="match status" value="1"/>
</dbReference>
<dbReference type="Pfam" id="PF01514">
    <property type="entry name" value="YscJ_FliF"/>
    <property type="match status" value="1"/>
</dbReference>
<dbReference type="EMBL" id="SSND01000001">
    <property type="protein sequence ID" value="THD85630.1"/>
    <property type="molecule type" value="Genomic_DNA"/>
</dbReference>
<feature type="transmembrane region" description="Helical" evidence="11">
    <location>
        <begin position="32"/>
        <end position="52"/>
    </location>
</feature>
<dbReference type="Gene3D" id="3.30.300.30">
    <property type="match status" value="1"/>
</dbReference>
<evidence type="ECO:0000256" key="5">
    <source>
        <dbReference type="ARBA" id="ARBA00022692"/>
    </source>
</evidence>
<dbReference type="InterPro" id="IPR045851">
    <property type="entry name" value="AMP-bd_C_sf"/>
</dbReference>
<evidence type="ECO:0000256" key="11">
    <source>
        <dbReference type="SAM" id="Phobius"/>
    </source>
</evidence>
<evidence type="ECO:0000256" key="2">
    <source>
        <dbReference type="ARBA" id="ARBA00004651"/>
    </source>
</evidence>
<dbReference type="AlphaFoldDB" id="A0A4S3MSR8"/>
<dbReference type="Proteomes" id="UP000309450">
    <property type="component" value="Unassembled WGS sequence"/>
</dbReference>
<dbReference type="PANTHER" id="PTHR30046">
    <property type="entry name" value="FLAGELLAR M-RING PROTEIN"/>
    <property type="match status" value="1"/>
</dbReference>
<keyword evidence="14" id="KW-0966">Cell projection</keyword>
<keyword evidence="15" id="KW-1185">Reference proteome</keyword>
<keyword evidence="6 11" id="KW-1133">Transmembrane helix</keyword>
<comment type="subcellular location">
    <subcellularLocation>
        <location evidence="1 9">Bacterial flagellum basal body</location>
    </subcellularLocation>
    <subcellularLocation>
        <location evidence="2">Cell membrane</location>
        <topology evidence="2">Multi-pass membrane protein</topology>
    </subcellularLocation>
</comment>
<keyword evidence="8 9" id="KW-0975">Bacterial flagellum</keyword>
<dbReference type="GO" id="GO:0009431">
    <property type="term" value="C:bacterial-type flagellum basal body, MS ring"/>
    <property type="evidence" value="ECO:0007669"/>
    <property type="project" value="InterPro"/>
</dbReference>
<evidence type="ECO:0000313" key="15">
    <source>
        <dbReference type="Proteomes" id="UP000309450"/>
    </source>
</evidence>
<keyword evidence="14" id="KW-0282">Flagellum</keyword>
<keyword evidence="4" id="KW-1003">Cell membrane</keyword>
<evidence type="ECO:0000256" key="6">
    <source>
        <dbReference type="ARBA" id="ARBA00022989"/>
    </source>
</evidence>
<evidence type="ECO:0000256" key="9">
    <source>
        <dbReference type="PIRNR" id="PIRNR004862"/>
    </source>
</evidence>
<evidence type="ECO:0000256" key="8">
    <source>
        <dbReference type="ARBA" id="ARBA00023143"/>
    </source>
</evidence>
<dbReference type="InterPro" id="IPR043427">
    <property type="entry name" value="YscJ/FliF"/>
</dbReference>
<keyword evidence="14" id="KW-0969">Cilium</keyword>
<evidence type="ECO:0000313" key="14">
    <source>
        <dbReference type="EMBL" id="THD85630.1"/>
    </source>
</evidence>
<dbReference type="Pfam" id="PF08345">
    <property type="entry name" value="YscJ_FliF_C"/>
    <property type="match status" value="1"/>
</dbReference>
<accession>A0A4S3MSR8</accession>
<evidence type="ECO:0000256" key="7">
    <source>
        <dbReference type="ARBA" id="ARBA00023136"/>
    </source>
</evidence>
<evidence type="ECO:0000259" key="13">
    <source>
        <dbReference type="Pfam" id="PF08345"/>
    </source>
</evidence>
<feature type="region of interest" description="Disordered" evidence="10">
    <location>
        <begin position="285"/>
        <end position="335"/>
    </location>
</feature>
<dbReference type="InterPro" id="IPR013556">
    <property type="entry name" value="Flag_M-ring_C"/>
</dbReference>
<feature type="region of interest" description="Disordered" evidence="10">
    <location>
        <begin position="222"/>
        <end position="241"/>
    </location>
</feature>
<feature type="transmembrane region" description="Helical" evidence="11">
    <location>
        <begin position="434"/>
        <end position="455"/>
    </location>
</feature>